<dbReference type="PANTHER" id="PTHR35794">
    <property type="entry name" value="CELL DIVISION PROTEIN DIVIVA"/>
    <property type="match status" value="1"/>
</dbReference>
<proteinExistence type="inferred from homology"/>
<comment type="caution">
    <text evidence="9">The sequence shown here is derived from an EMBL/GenBank/DDBJ whole genome shotgun (WGS) entry which is preliminary data.</text>
</comment>
<evidence type="ECO:0000313" key="9">
    <source>
        <dbReference type="EMBL" id="RSU03191.1"/>
    </source>
</evidence>
<gene>
    <name evidence="9" type="ORF">CBF31_05590</name>
</gene>
<evidence type="ECO:0000313" key="10">
    <source>
        <dbReference type="Proteomes" id="UP000287101"/>
    </source>
</evidence>
<dbReference type="InterPro" id="IPR019933">
    <property type="entry name" value="DivIVA_domain"/>
</dbReference>
<evidence type="ECO:0000256" key="5">
    <source>
        <dbReference type="ARBA" id="ARBA00023054"/>
    </source>
</evidence>
<dbReference type="GO" id="GO:0005737">
    <property type="term" value="C:cytoplasm"/>
    <property type="evidence" value="ECO:0007669"/>
    <property type="project" value="UniProtKB-SubCell"/>
</dbReference>
<feature type="region of interest" description="Disordered" evidence="8">
    <location>
        <begin position="241"/>
        <end position="279"/>
    </location>
</feature>
<keyword evidence="5 7" id="KW-0175">Coiled coil</keyword>
<sequence length="279" mass="31766">MALSPIDIKNKTFSNKMRGYNQDEVDDFLDQIIEDFEATLREKKETEKALKHANEKLTYFNELKDALNQSIIVAQDTADKLKDSAEKESELTLNTANSTSAEILRRSNEEAETTVSEAKRKANEIITNAQTRATVLAKETDELKTKTKEFHRKLSLMLESQLEIVNAKDWDSLLLPFSAYIGEDHQEVKKVLDNEAKQTENKAPETAAEAVLTEEKVEVKDNATKEVEVKADKVVETVKEEIKTDSTKEEVKEEEKKEVKGSKAMQEAMNLNRKNRKKV</sequence>
<evidence type="ECO:0000256" key="7">
    <source>
        <dbReference type="SAM" id="Coils"/>
    </source>
</evidence>
<organism evidence="9 10">
    <name type="scientific">Vagococcus fessus</name>
    <dbReference type="NCBI Taxonomy" id="120370"/>
    <lineage>
        <taxon>Bacteria</taxon>
        <taxon>Bacillati</taxon>
        <taxon>Bacillota</taxon>
        <taxon>Bacilli</taxon>
        <taxon>Lactobacillales</taxon>
        <taxon>Enterococcaceae</taxon>
        <taxon>Vagococcus</taxon>
    </lineage>
</organism>
<protein>
    <recommendedName>
        <fullName evidence="11">Cell division protein DivIVA</fullName>
    </recommendedName>
</protein>
<dbReference type="GO" id="GO:0051301">
    <property type="term" value="P:cell division"/>
    <property type="evidence" value="ECO:0007669"/>
    <property type="project" value="UniProtKB-KW"/>
</dbReference>
<keyword evidence="3" id="KW-0963">Cytoplasm</keyword>
<accession>A0A430A7Z0</accession>
<comment type="subcellular location">
    <subcellularLocation>
        <location evidence="1">Cytoplasm</location>
    </subcellularLocation>
</comment>
<evidence type="ECO:0000256" key="2">
    <source>
        <dbReference type="ARBA" id="ARBA00009008"/>
    </source>
</evidence>
<dbReference type="EMBL" id="NGJY01000002">
    <property type="protein sequence ID" value="RSU03191.1"/>
    <property type="molecule type" value="Genomic_DNA"/>
</dbReference>
<comment type="similarity">
    <text evidence="2">Belongs to the DivIVA family.</text>
</comment>
<dbReference type="NCBIfam" id="TIGR03544">
    <property type="entry name" value="DivI1A_domain"/>
    <property type="match status" value="1"/>
</dbReference>
<keyword evidence="6" id="KW-0131">Cell cycle</keyword>
<evidence type="ECO:0008006" key="11">
    <source>
        <dbReference type="Google" id="ProtNLM"/>
    </source>
</evidence>
<feature type="compositionally biased region" description="Basic and acidic residues" evidence="8">
    <location>
        <begin position="241"/>
        <end position="261"/>
    </location>
</feature>
<dbReference type="PANTHER" id="PTHR35794:SF2">
    <property type="entry name" value="CELL DIVISION PROTEIN DIVIVA"/>
    <property type="match status" value="1"/>
</dbReference>
<evidence type="ECO:0000256" key="8">
    <source>
        <dbReference type="SAM" id="MobiDB-lite"/>
    </source>
</evidence>
<evidence type="ECO:0000256" key="1">
    <source>
        <dbReference type="ARBA" id="ARBA00004496"/>
    </source>
</evidence>
<dbReference type="Pfam" id="PF05103">
    <property type="entry name" value="DivIVA"/>
    <property type="match status" value="1"/>
</dbReference>
<dbReference type="RefSeq" id="WP_126831403.1">
    <property type="nucleotide sequence ID" value="NZ_CBCRYB010000010.1"/>
</dbReference>
<evidence type="ECO:0000256" key="3">
    <source>
        <dbReference type="ARBA" id="ARBA00022490"/>
    </source>
</evidence>
<dbReference type="AlphaFoldDB" id="A0A430A7Z0"/>
<dbReference type="OrthoDB" id="9815492at2"/>
<feature type="coiled-coil region" evidence="7">
    <location>
        <begin position="101"/>
        <end position="128"/>
    </location>
</feature>
<dbReference type="Gene3D" id="6.10.250.660">
    <property type="match status" value="1"/>
</dbReference>
<reference evidence="9 10" key="1">
    <citation type="submission" date="2017-05" db="EMBL/GenBank/DDBJ databases">
        <title>Vagococcus spp. assemblies.</title>
        <authorList>
            <person name="Gulvik C.A."/>
        </authorList>
    </citation>
    <scope>NUCLEOTIDE SEQUENCE [LARGE SCALE GENOMIC DNA]</scope>
    <source>
        <strain evidence="9 10">CCUG 41755</strain>
    </source>
</reference>
<dbReference type="InterPro" id="IPR007793">
    <property type="entry name" value="DivIVA_fam"/>
</dbReference>
<evidence type="ECO:0000256" key="6">
    <source>
        <dbReference type="ARBA" id="ARBA00023306"/>
    </source>
</evidence>
<feature type="coiled-coil region" evidence="7">
    <location>
        <begin position="29"/>
        <end position="56"/>
    </location>
</feature>
<evidence type="ECO:0000256" key="4">
    <source>
        <dbReference type="ARBA" id="ARBA00022618"/>
    </source>
</evidence>
<keyword evidence="10" id="KW-1185">Reference proteome</keyword>
<dbReference type="Proteomes" id="UP000287101">
    <property type="component" value="Unassembled WGS sequence"/>
</dbReference>
<keyword evidence="4" id="KW-0132">Cell division</keyword>
<name>A0A430A7Z0_9ENTE</name>